<keyword evidence="9" id="KW-1185">Reference proteome</keyword>
<dbReference type="InterPro" id="IPR036259">
    <property type="entry name" value="MFS_trans_sf"/>
</dbReference>
<dbReference type="OrthoDB" id="6339427at2759"/>
<keyword evidence="4 6" id="KW-1133">Transmembrane helix</keyword>
<organism evidence="8 9">
    <name type="scientific">Ophiocordyceps australis</name>
    <dbReference type="NCBI Taxonomy" id="1399860"/>
    <lineage>
        <taxon>Eukaryota</taxon>
        <taxon>Fungi</taxon>
        <taxon>Dikarya</taxon>
        <taxon>Ascomycota</taxon>
        <taxon>Pezizomycotina</taxon>
        <taxon>Sordariomycetes</taxon>
        <taxon>Hypocreomycetidae</taxon>
        <taxon>Hypocreales</taxon>
        <taxon>Ophiocordycipitaceae</taxon>
        <taxon>Ophiocordyceps</taxon>
    </lineage>
</organism>
<evidence type="ECO:0000256" key="1">
    <source>
        <dbReference type="ARBA" id="ARBA00004141"/>
    </source>
</evidence>
<feature type="transmembrane region" description="Helical" evidence="6">
    <location>
        <begin position="136"/>
        <end position="154"/>
    </location>
</feature>
<evidence type="ECO:0000313" key="9">
    <source>
        <dbReference type="Proteomes" id="UP000224854"/>
    </source>
</evidence>
<keyword evidence="5 6" id="KW-0472">Membrane</keyword>
<dbReference type="AlphaFoldDB" id="A0A2C5ZR57"/>
<evidence type="ECO:0000256" key="3">
    <source>
        <dbReference type="ARBA" id="ARBA00022692"/>
    </source>
</evidence>
<dbReference type="PANTHER" id="PTHR48020:SF12">
    <property type="entry name" value="PROTON MYO-INOSITOL COTRANSPORTER"/>
    <property type="match status" value="1"/>
</dbReference>
<evidence type="ECO:0000256" key="5">
    <source>
        <dbReference type="ARBA" id="ARBA00023136"/>
    </source>
</evidence>
<feature type="transmembrane region" description="Helical" evidence="6">
    <location>
        <begin position="78"/>
        <end position="96"/>
    </location>
</feature>
<reference evidence="8 9" key="1">
    <citation type="submission" date="2017-06" db="EMBL/GenBank/DDBJ databases">
        <title>Ant-infecting Ophiocordyceps genomes reveal a high diversity of potential behavioral manipulation genes and a possible major role for enterotoxins.</title>
        <authorList>
            <person name="De Bekker C."/>
            <person name="Evans H.C."/>
            <person name="Brachmann A."/>
            <person name="Hughes D.P."/>
        </authorList>
    </citation>
    <scope>NUCLEOTIDE SEQUENCE [LARGE SCALE GENOMIC DNA]</scope>
    <source>
        <strain evidence="8 9">1348a</strain>
    </source>
</reference>
<name>A0A2C5ZR57_9HYPO</name>
<gene>
    <name evidence="8" type="ORF">CDD82_6411</name>
</gene>
<dbReference type="InterPro" id="IPR050814">
    <property type="entry name" value="Myo-inositol_Transporter"/>
</dbReference>
<keyword evidence="3 6" id="KW-0812">Transmembrane</keyword>
<comment type="subcellular location">
    <subcellularLocation>
        <location evidence="1">Membrane</location>
        <topology evidence="1">Multi-pass membrane protein</topology>
    </subcellularLocation>
</comment>
<dbReference type="GO" id="GO:0016020">
    <property type="term" value="C:membrane"/>
    <property type="evidence" value="ECO:0007669"/>
    <property type="project" value="UniProtKB-SubCell"/>
</dbReference>
<dbReference type="Proteomes" id="UP000224854">
    <property type="component" value="Unassembled WGS sequence"/>
</dbReference>
<evidence type="ECO:0000256" key="2">
    <source>
        <dbReference type="ARBA" id="ARBA00022448"/>
    </source>
</evidence>
<evidence type="ECO:0000313" key="8">
    <source>
        <dbReference type="EMBL" id="PHH82303.1"/>
    </source>
</evidence>
<dbReference type="PROSITE" id="PS50850">
    <property type="entry name" value="MFS"/>
    <property type="match status" value="1"/>
</dbReference>
<dbReference type="InterPro" id="IPR005828">
    <property type="entry name" value="MFS_sugar_transport-like"/>
</dbReference>
<feature type="transmembrane region" description="Helical" evidence="6">
    <location>
        <begin position="159"/>
        <end position="177"/>
    </location>
</feature>
<evidence type="ECO:0000259" key="7">
    <source>
        <dbReference type="PROSITE" id="PS50850"/>
    </source>
</evidence>
<sequence length="328" mass="36377">MTDQELQDDVRLFVDNHLPIVEYQDLLRAARVAKDVRLYDEVARHEELETRHSLPVTLTRIEKTALRREQDVAFSEKGMLVVIATVSVAALLQGMVQSSFNSASLYAALWGLDNTRHTETSNNDDWRLGAANASPWFFAALLGCPLSLPINYWYGRRGAITFAAFLILVSSIGAIFVKSWTQLFCVRIINGLGSCISGHLGLGYPEWELTDVSGMGIKAVSTTILASETAVGFWRGSAILAWQLWVAFGIMMGFSLNLIFTLAESDRITFGLIQGAPMVPSLALLIMAVGFCPESPRYHLLKGPNYSVRKAYKTLQQVRNTEVRLLDA</sequence>
<evidence type="ECO:0000256" key="6">
    <source>
        <dbReference type="SAM" id="Phobius"/>
    </source>
</evidence>
<feature type="transmembrane region" description="Helical" evidence="6">
    <location>
        <begin position="242"/>
        <end position="263"/>
    </location>
</feature>
<proteinExistence type="predicted"/>
<dbReference type="PANTHER" id="PTHR48020">
    <property type="entry name" value="PROTON MYO-INOSITOL COTRANSPORTER"/>
    <property type="match status" value="1"/>
</dbReference>
<dbReference type="GO" id="GO:0022857">
    <property type="term" value="F:transmembrane transporter activity"/>
    <property type="evidence" value="ECO:0007669"/>
    <property type="project" value="InterPro"/>
</dbReference>
<dbReference type="Gene3D" id="1.20.1250.20">
    <property type="entry name" value="MFS general substrate transporter like domains"/>
    <property type="match status" value="1"/>
</dbReference>
<feature type="transmembrane region" description="Helical" evidence="6">
    <location>
        <begin position="270"/>
        <end position="291"/>
    </location>
</feature>
<keyword evidence="2" id="KW-0813">Transport</keyword>
<dbReference type="SUPFAM" id="SSF103473">
    <property type="entry name" value="MFS general substrate transporter"/>
    <property type="match status" value="2"/>
</dbReference>
<evidence type="ECO:0000256" key="4">
    <source>
        <dbReference type="ARBA" id="ARBA00022989"/>
    </source>
</evidence>
<accession>A0A2C5ZR57</accession>
<comment type="caution">
    <text evidence="8">The sequence shown here is derived from an EMBL/GenBank/DDBJ whole genome shotgun (WGS) entry which is preliminary data.</text>
</comment>
<protein>
    <recommendedName>
        <fullName evidence="7">Major facilitator superfamily (MFS) profile domain-containing protein</fullName>
    </recommendedName>
</protein>
<dbReference type="EMBL" id="NJEU01000066">
    <property type="protein sequence ID" value="PHH82303.1"/>
    <property type="molecule type" value="Genomic_DNA"/>
</dbReference>
<dbReference type="Pfam" id="PF00083">
    <property type="entry name" value="Sugar_tr"/>
    <property type="match status" value="2"/>
</dbReference>
<feature type="domain" description="Major facilitator superfamily (MFS) profile" evidence="7">
    <location>
        <begin position="82"/>
        <end position="328"/>
    </location>
</feature>
<dbReference type="InterPro" id="IPR020846">
    <property type="entry name" value="MFS_dom"/>
</dbReference>